<dbReference type="EMBL" id="JAUEPT010000093">
    <property type="protein sequence ID" value="KAK0432505.1"/>
    <property type="molecule type" value="Genomic_DNA"/>
</dbReference>
<keyword evidence="2" id="KW-1185">Reference proteome</keyword>
<proteinExistence type="predicted"/>
<evidence type="ECO:0008006" key="3">
    <source>
        <dbReference type="Google" id="ProtNLM"/>
    </source>
</evidence>
<evidence type="ECO:0000313" key="2">
    <source>
        <dbReference type="Proteomes" id="UP001175226"/>
    </source>
</evidence>
<dbReference type="AlphaFoldDB" id="A0AA39IXW6"/>
<protein>
    <recommendedName>
        <fullName evidence="3">F-box domain-containing protein</fullName>
    </recommendedName>
</protein>
<organism evidence="1 2">
    <name type="scientific">Armillaria borealis</name>
    <dbReference type="NCBI Taxonomy" id="47425"/>
    <lineage>
        <taxon>Eukaryota</taxon>
        <taxon>Fungi</taxon>
        <taxon>Dikarya</taxon>
        <taxon>Basidiomycota</taxon>
        <taxon>Agaricomycotina</taxon>
        <taxon>Agaricomycetes</taxon>
        <taxon>Agaricomycetidae</taxon>
        <taxon>Agaricales</taxon>
        <taxon>Marasmiineae</taxon>
        <taxon>Physalacriaceae</taxon>
        <taxon>Armillaria</taxon>
    </lineage>
</organism>
<sequence length="400" mass="44405">MPVSDLPPEIVDAIIDELRDDKESLLQASLACRAFYPRTRVYLFSVASLRSEYGCDRLHKLITLSPELALHFKLLEISFASPRTSFPPAKYGGLTVIGSLINVTRLSLRRGDWCCLPDPVASSLQSRSYRSLTIADFSFRSIGEICSLVKNSPDLNEVDITWPSRSGITVAEECNLDHSLHSTSAPVTVHINDFDNAGSARTVLKSILSSDPCPFSCSNIRKLNIVLPDMNPQLPQGLNQYLSRSHSSLKCLRVHHSIIPRSLPTAVSETLHVSGVGKIEVQIFQLPVSLSRASRVLEWWISNLSAVNEHCAIRSFMFSLIVSCNFGEMHPALAWEDLWTRLDGCLTSSKIALLERVAIAFQPRPAEWDVLKTRMEGNFVGLKQLGCEVSLNAVKSVLEF</sequence>
<evidence type="ECO:0000313" key="1">
    <source>
        <dbReference type="EMBL" id="KAK0432505.1"/>
    </source>
</evidence>
<accession>A0AA39IXW6</accession>
<name>A0AA39IXW6_9AGAR</name>
<gene>
    <name evidence="1" type="ORF">EV421DRAFT_1499547</name>
</gene>
<comment type="caution">
    <text evidence="1">The sequence shown here is derived from an EMBL/GenBank/DDBJ whole genome shotgun (WGS) entry which is preliminary data.</text>
</comment>
<dbReference type="Proteomes" id="UP001175226">
    <property type="component" value="Unassembled WGS sequence"/>
</dbReference>
<reference evidence="1" key="1">
    <citation type="submission" date="2023-06" db="EMBL/GenBank/DDBJ databases">
        <authorList>
            <consortium name="Lawrence Berkeley National Laboratory"/>
            <person name="Ahrendt S."/>
            <person name="Sahu N."/>
            <person name="Indic B."/>
            <person name="Wong-Bajracharya J."/>
            <person name="Merenyi Z."/>
            <person name="Ke H.-M."/>
            <person name="Monk M."/>
            <person name="Kocsube S."/>
            <person name="Drula E."/>
            <person name="Lipzen A."/>
            <person name="Balint B."/>
            <person name="Henrissat B."/>
            <person name="Andreopoulos B."/>
            <person name="Martin F.M."/>
            <person name="Harder C.B."/>
            <person name="Rigling D."/>
            <person name="Ford K.L."/>
            <person name="Foster G.D."/>
            <person name="Pangilinan J."/>
            <person name="Papanicolaou A."/>
            <person name="Barry K."/>
            <person name="LaButti K."/>
            <person name="Viragh M."/>
            <person name="Koriabine M."/>
            <person name="Yan M."/>
            <person name="Riley R."/>
            <person name="Champramary S."/>
            <person name="Plett K.L."/>
            <person name="Tsai I.J."/>
            <person name="Slot J."/>
            <person name="Sipos G."/>
            <person name="Plett J."/>
            <person name="Nagy L.G."/>
            <person name="Grigoriev I.V."/>
        </authorList>
    </citation>
    <scope>NUCLEOTIDE SEQUENCE</scope>
    <source>
        <strain evidence="1">FPL87.14</strain>
    </source>
</reference>